<proteinExistence type="predicted"/>
<reference evidence="2 3" key="1">
    <citation type="submission" date="2024-10" db="EMBL/GenBank/DDBJ databases">
        <authorList>
            <person name="Ratan Roy A."/>
            <person name="Morales Sandoval P.H."/>
            <person name="De Los Santos Villalobos S."/>
            <person name="Chakraborty S."/>
            <person name="Mukherjee J."/>
        </authorList>
    </citation>
    <scope>NUCLEOTIDE SEQUENCE [LARGE SCALE GENOMIC DNA]</scope>
    <source>
        <strain evidence="2 3">S1</strain>
    </source>
</reference>
<dbReference type="GO" id="GO:0008168">
    <property type="term" value="F:methyltransferase activity"/>
    <property type="evidence" value="ECO:0007669"/>
    <property type="project" value="UniProtKB-KW"/>
</dbReference>
<accession>A0ABW6IFZ1</accession>
<dbReference type="CDD" id="cd02440">
    <property type="entry name" value="AdoMet_MTases"/>
    <property type="match status" value="1"/>
</dbReference>
<name>A0ABW6IFZ1_9CYAN</name>
<dbReference type="Proteomes" id="UP001600165">
    <property type="component" value="Unassembled WGS sequence"/>
</dbReference>
<dbReference type="EMBL" id="JBHZOL010000071">
    <property type="protein sequence ID" value="MFE4106767.1"/>
    <property type="molecule type" value="Genomic_DNA"/>
</dbReference>
<dbReference type="InterPro" id="IPR013216">
    <property type="entry name" value="Methyltransf_11"/>
</dbReference>
<dbReference type="SUPFAM" id="SSF53335">
    <property type="entry name" value="S-adenosyl-L-methionine-dependent methyltransferases"/>
    <property type="match status" value="1"/>
</dbReference>
<evidence type="ECO:0000313" key="2">
    <source>
        <dbReference type="EMBL" id="MFE4106767.1"/>
    </source>
</evidence>
<dbReference type="RefSeq" id="WP_377964831.1">
    <property type="nucleotide sequence ID" value="NZ_JBHZOL010000071.1"/>
</dbReference>
<dbReference type="EC" id="2.1.1.-" evidence="2"/>
<evidence type="ECO:0000259" key="1">
    <source>
        <dbReference type="Pfam" id="PF08241"/>
    </source>
</evidence>
<dbReference type="GO" id="GO:0032259">
    <property type="term" value="P:methylation"/>
    <property type="evidence" value="ECO:0007669"/>
    <property type="project" value="UniProtKB-KW"/>
</dbReference>
<evidence type="ECO:0000313" key="3">
    <source>
        <dbReference type="Proteomes" id="UP001600165"/>
    </source>
</evidence>
<feature type="domain" description="Methyltransferase type 11" evidence="1">
    <location>
        <begin position="38"/>
        <end position="133"/>
    </location>
</feature>
<dbReference type="PANTHER" id="PTHR45036">
    <property type="entry name" value="METHYLTRANSFERASE LIKE 7B"/>
    <property type="match status" value="1"/>
</dbReference>
<dbReference type="InterPro" id="IPR052356">
    <property type="entry name" value="Thiol_S-MT"/>
</dbReference>
<protein>
    <submittedName>
        <fullName evidence="2">Class I SAM-dependent methyltransferase</fullName>
        <ecNumber evidence="2">2.1.1.-</ecNumber>
    </submittedName>
</protein>
<keyword evidence="2" id="KW-0489">Methyltransferase</keyword>
<gene>
    <name evidence="2" type="ORF">ACFVKH_10800</name>
</gene>
<keyword evidence="2" id="KW-0808">Transferase</keyword>
<sequence length="204" mass="22600">MGFYSRVIFPRLLDWSMSGEAFAMHRQALLKEVTGNVLEIGFGTGLNLAYYPDAVQQLTIVDPNPGVNAIAQKRIQASSKQVQSYRVSGESLPMADETFDSVVSTWTLCSIPQVDQALAEVARVLKPGGRFFFVEHGLSPEGGVQAWQNRLTPVQKVIADGCHLNRPIQALVEQHLKILKLDTFYEPGFPKVASYFYQGVAEKP</sequence>
<dbReference type="PANTHER" id="PTHR45036:SF1">
    <property type="entry name" value="METHYLTRANSFERASE LIKE 7A"/>
    <property type="match status" value="1"/>
</dbReference>
<dbReference type="Pfam" id="PF08241">
    <property type="entry name" value="Methyltransf_11"/>
    <property type="match status" value="1"/>
</dbReference>
<organism evidence="2 3">
    <name type="scientific">Almyronema epifaneia S1</name>
    <dbReference type="NCBI Taxonomy" id="2991925"/>
    <lineage>
        <taxon>Bacteria</taxon>
        <taxon>Bacillati</taxon>
        <taxon>Cyanobacteriota</taxon>
        <taxon>Cyanophyceae</taxon>
        <taxon>Nodosilineales</taxon>
        <taxon>Nodosilineaceae</taxon>
        <taxon>Almyronema</taxon>
        <taxon>Almyronema epifaneia</taxon>
    </lineage>
</organism>
<keyword evidence="3" id="KW-1185">Reference proteome</keyword>
<comment type="caution">
    <text evidence="2">The sequence shown here is derived from an EMBL/GenBank/DDBJ whole genome shotgun (WGS) entry which is preliminary data.</text>
</comment>
<dbReference type="InterPro" id="IPR029063">
    <property type="entry name" value="SAM-dependent_MTases_sf"/>
</dbReference>
<dbReference type="Gene3D" id="3.40.50.150">
    <property type="entry name" value="Vaccinia Virus protein VP39"/>
    <property type="match status" value="1"/>
</dbReference>